<dbReference type="EMBL" id="CBCJ010000021">
    <property type="protein sequence ID" value="CDA70101.1"/>
    <property type="molecule type" value="Genomic_DNA"/>
</dbReference>
<comment type="caution">
    <text evidence="1">The sequence shown here is derived from an EMBL/GenBank/DDBJ whole genome shotgun (WGS) entry which is preliminary data.</text>
</comment>
<proteinExistence type="predicted"/>
<dbReference type="PROSITE" id="PS51257">
    <property type="entry name" value="PROKAR_LIPOPROTEIN"/>
    <property type="match status" value="1"/>
</dbReference>
<sequence length="36" mass="4028">MNIKQCIYLFAAIAFSLSSCSDDSGMENDFEPKTHL</sequence>
<evidence type="ECO:0000313" key="1">
    <source>
        <dbReference type="EMBL" id="CDA70101.1"/>
    </source>
</evidence>
<organism evidence="1 2">
    <name type="scientific">Phocaeicola coprocola CAG:162</name>
    <dbReference type="NCBI Taxonomy" id="1263040"/>
    <lineage>
        <taxon>Bacteria</taxon>
        <taxon>Pseudomonadati</taxon>
        <taxon>Bacteroidota</taxon>
        <taxon>Bacteroidia</taxon>
        <taxon>Bacteroidales</taxon>
        <taxon>Bacteroidaceae</taxon>
        <taxon>Phocaeicola</taxon>
    </lineage>
</organism>
<dbReference type="AlphaFoldDB" id="R6CF63"/>
<accession>R6CF63</accession>
<name>R6CF63_9BACT</name>
<reference evidence="1" key="1">
    <citation type="submission" date="2012-11" db="EMBL/GenBank/DDBJ databases">
        <title>Dependencies among metagenomic species, viruses, plasmids and units of genetic variation.</title>
        <authorList>
            <person name="Nielsen H.B."/>
            <person name="Almeida M."/>
            <person name="Juncker A.S."/>
            <person name="Rasmussen S."/>
            <person name="Li J."/>
            <person name="Sunagawa S."/>
            <person name="Plichta D."/>
            <person name="Gautier L."/>
            <person name="Le Chatelier E."/>
            <person name="Peletier E."/>
            <person name="Bonde I."/>
            <person name="Nielsen T."/>
            <person name="Manichanh C."/>
            <person name="Arumugam M."/>
            <person name="Batto J."/>
            <person name="Santos M.B.Q.D."/>
            <person name="Blom N."/>
            <person name="Borruel N."/>
            <person name="Burgdorf K.S."/>
            <person name="Boumezbeur F."/>
            <person name="Casellas F."/>
            <person name="Dore J."/>
            <person name="Guarner F."/>
            <person name="Hansen T."/>
            <person name="Hildebrand F."/>
            <person name="Kaas R.S."/>
            <person name="Kennedy S."/>
            <person name="Kristiansen K."/>
            <person name="Kultima J.R."/>
            <person name="Leonard P."/>
            <person name="Levenez F."/>
            <person name="Lund O."/>
            <person name="Moumen B."/>
            <person name="Le Paslier D."/>
            <person name="Pons N."/>
            <person name="Pedersen O."/>
            <person name="Prifti E."/>
            <person name="Qin J."/>
            <person name="Raes J."/>
            <person name="Tap J."/>
            <person name="Tims S."/>
            <person name="Ussery D.W."/>
            <person name="Yamada T."/>
            <person name="MetaHit consortium"/>
            <person name="Renault P."/>
            <person name="Sicheritz-Ponten T."/>
            <person name="Bork P."/>
            <person name="Wang J."/>
            <person name="Brunak S."/>
            <person name="Ehrlich S.D."/>
        </authorList>
    </citation>
    <scope>NUCLEOTIDE SEQUENCE [LARGE SCALE GENOMIC DNA]</scope>
</reference>
<protein>
    <submittedName>
        <fullName evidence="1">Uncharacterized protein</fullName>
    </submittedName>
</protein>
<gene>
    <name evidence="1" type="ORF">BN509_01283</name>
</gene>
<dbReference type="Proteomes" id="UP000018362">
    <property type="component" value="Unassembled WGS sequence"/>
</dbReference>
<evidence type="ECO:0000313" key="2">
    <source>
        <dbReference type="Proteomes" id="UP000018362"/>
    </source>
</evidence>